<reference evidence="2 3" key="1">
    <citation type="submission" date="2021-04" db="EMBL/GenBank/DDBJ databases">
        <title>The genome sequence of Ideonella sp. 3Y2.</title>
        <authorList>
            <person name="Liu Y."/>
        </authorList>
    </citation>
    <scope>NUCLEOTIDE SEQUENCE [LARGE SCALE GENOMIC DNA]</scope>
    <source>
        <strain evidence="2 3">3Y2</strain>
    </source>
</reference>
<feature type="transmembrane region" description="Helical" evidence="1">
    <location>
        <begin position="174"/>
        <end position="192"/>
    </location>
</feature>
<evidence type="ECO:0000313" key="2">
    <source>
        <dbReference type="EMBL" id="MBQ0929635.1"/>
    </source>
</evidence>
<comment type="caution">
    <text evidence="2">The sequence shown here is derived from an EMBL/GenBank/DDBJ whole genome shotgun (WGS) entry which is preliminary data.</text>
</comment>
<name>A0A940Y7F9_9BURK</name>
<feature type="transmembrane region" description="Helical" evidence="1">
    <location>
        <begin position="40"/>
        <end position="57"/>
    </location>
</feature>
<feature type="transmembrane region" description="Helical" evidence="1">
    <location>
        <begin position="149"/>
        <end position="168"/>
    </location>
</feature>
<dbReference type="RefSeq" id="WP_210851893.1">
    <property type="nucleotide sequence ID" value="NZ_JAGQDD010000002.1"/>
</dbReference>
<feature type="transmembrane region" description="Helical" evidence="1">
    <location>
        <begin position="116"/>
        <end position="137"/>
    </location>
</feature>
<evidence type="ECO:0008006" key="4">
    <source>
        <dbReference type="Google" id="ProtNLM"/>
    </source>
</evidence>
<feature type="transmembrane region" description="Helical" evidence="1">
    <location>
        <begin position="391"/>
        <end position="408"/>
    </location>
</feature>
<feature type="transmembrane region" description="Helical" evidence="1">
    <location>
        <begin position="335"/>
        <end position="354"/>
    </location>
</feature>
<keyword evidence="1" id="KW-0812">Transmembrane</keyword>
<feature type="transmembrane region" description="Helical" evidence="1">
    <location>
        <begin position="199"/>
        <end position="219"/>
    </location>
</feature>
<gene>
    <name evidence="2" type="ORF">KAK03_03985</name>
</gene>
<feature type="transmembrane region" description="Helical" evidence="1">
    <location>
        <begin position="366"/>
        <end position="385"/>
    </location>
</feature>
<dbReference type="Proteomes" id="UP000676246">
    <property type="component" value="Unassembled WGS sequence"/>
</dbReference>
<organism evidence="2 3">
    <name type="scientific">Ideonella alba</name>
    <dbReference type="NCBI Taxonomy" id="2824118"/>
    <lineage>
        <taxon>Bacteria</taxon>
        <taxon>Pseudomonadati</taxon>
        <taxon>Pseudomonadota</taxon>
        <taxon>Betaproteobacteria</taxon>
        <taxon>Burkholderiales</taxon>
        <taxon>Sphaerotilaceae</taxon>
        <taxon>Ideonella</taxon>
    </lineage>
</organism>
<keyword evidence="3" id="KW-1185">Reference proteome</keyword>
<proteinExistence type="predicted"/>
<evidence type="ECO:0000256" key="1">
    <source>
        <dbReference type="SAM" id="Phobius"/>
    </source>
</evidence>
<dbReference type="AlphaFoldDB" id="A0A940Y7F9"/>
<accession>A0A940Y7F9</accession>
<sequence length="426" mass="47062">MLFHPERVALAGLLVWLLLWLIAPLDQVFPLAWQPMAYMAAGYAGFWLGCLALSGRLKRVIAPQRRRQFGARAFWLVLLIGVAGMALRLYDKFFIRGIDLTVDAMESRELLADAEAGPLAAVGGVLYPFCYVPLMLWWARHRDSGLPGWARPLAIAAFVLPAVDALILLSRSQMLVALSMMYLSAACVLYQGQPLHARLVRPLLIGFTALLGISVAAFMSRLGQMDMDIIFSILNSAYGYVLTPNKTALLLIGENGLAGRSLAALLPLSQYYLHGVYEFSLLWTRPDAQVFTLGTQHFAPYIKAASIFKLITYPDFGTNDIYYRTGVFTTFFGPLWADFAWGGPLFTMLLGMLAKRCGQWAREGRIAVMPLYAYLCVVVFFMPVVNLLVSAQGMYIVNAFVLVALLFGRHRRSAAPLPSAVAQGSA</sequence>
<keyword evidence="1" id="KW-1133">Transmembrane helix</keyword>
<protein>
    <recommendedName>
        <fullName evidence="4">Oligosaccharide repeat unit polymerase</fullName>
    </recommendedName>
</protein>
<evidence type="ECO:0000313" key="3">
    <source>
        <dbReference type="Proteomes" id="UP000676246"/>
    </source>
</evidence>
<keyword evidence="1" id="KW-0472">Membrane</keyword>
<dbReference type="EMBL" id="JAGQDD010000002">
    <property type="protein sequence ID" value="MBQ0929635.1"/>
    <property type="molecule type" value="Genomic_DNA"/>
</dbReference>
<feature type="transmembrane region" description="Helical" evidence="1">
    <location>
        <begin position="69"/>
        <end position="90"/>
    </location>
</feature>